<dbReference type="GO" id="GO:0008926">
    <property type="term" value="F:mannitol-1-phosphate 5-dehydrogenase activity"/>
    <property type="evidence" value="ECO:0007669"/>
    <property type="project" value="UniProtKB-EC"/>
</dbReference>
<dbReference type="InterPro" id="IPR013328">
    <property type="entry name" value="6PGD_dom2"/>
</dbReference>
<dbReference type="PANTHER" id="PTHR30524:SF0">
    <property type="entry name" value="ALTRONATE OXIDOREDUCTASE-RELATED"/>
    <property type="match status" value="1"/>
</dbReference>
<dbReference type="FunCoup" id="F5YFM0">
    <property type="interactions" value="21"/>
</dbReference>
<evidence type="ECO:0000313" key="5">
    <source>
        <dbReference type="EMBL" id="AEF82784.1"/>
    </source>
</evidence>
<name>F5YFM0_LEAAZ</name>
<reference evidence="5 6" key="2">
    <citation type="journal article" date="2011" name="ISME J.">
        <title>RNA-seq reveals cooperative metabolic interactions between two termite-gut spirochete species in co-culture.</title>
        <authorList>
            <person name="Rosenthal A.Z."/>
            <person name="Matson E.G."/>
            <person name="Eldar A."/>
            <person name="Leadbetter J.R."/>
        </authorList>
    </citation>
    <scope>NUCLEOTIDE SEQUENCE [LARGE SCALE GENOMIC DNA]</scope>
    <source>
        <strain evidence="6">ATCC BAA-888 / DSM 13862 / ZAS-9</strain>
    </source>
</reference>
<evidence type="ECO:0000313" key="6">
    <source>
        <dbReference type="Proteomes" id="UP000009222"/>
    </source>
</evidence>
<sequence>MKAVMYGAGNIGRGFIGQLFAASGYEVTFIDVAEPVIDAINREGKYPVRLLSSSGHEDVWVEGVKAINGRDIQKAAEAIAGADIMATAVGVRVLPFIAPVLAEGIRNRFSKTTAPLNIIICENLIDANKLLERLIKEKLDTEGTKLFNERVGLVEASIGRMVPIQTEAMQDGNPLRVCTEHYGFLPVDKDAFKGEIPEIKNMKPFGCFDFYIHRKLFIHNMGHAICAYLGMLKSDTFIYETVKRGDILYIAQNAMMESALALSAKFKIPIEDIYFHIKDLLSRFSNKALGDTCARVGGDTVRKLGPNDRLIGAINCCNAMGISPGFISAGAGAALYCHLKEKNLPQTREAAEAALAEVSGLAKGAGEAALILNMHGLFAKGAEFSEAIRAATEAGNRKDII</sequence>
<dbReference type="KEGG" id="taz:TREAZ_0056"/>
<dbReference type="Pfam" id="PF08125">
    <property type="entry name" value="Mannitol_dh_C"/>
    <property type="match status" value="1"/>
</dbReference>
<feature type="domain" description="Mannitol dehydrogenase N-terminal" evidence="3">
    <location>
        <begin position="1"/>
        <end position="200"/>
    </location>
</feature>
<dbReference type="GO" id="GO:0019592">
    <property type="term" value="P:mannitol catabolic process"/>
    <property type="evidence" value="ECO:0007669"/>
    <property type="project" value="TreeGrafter"/>
</dbReference>
<keyword evidence="2" id="KW-0520">NAD</keyword>
<keyword evidence="6" id="KW-1185">Reference proteome</keyword>
<dbReference type="InterPro" id="IPR013118">
    <property type="entry name" value="Mannitol_DH_C"/>
</dbReference>
<dbReference type="Gene3D" id="3.40.50.720">
    <property type="entry name" value="NAD(P)-binding Rossmann-like Domain"/>
    <property type="match status" value="1"/>
</dbReference>
<dbReference type="InterPro" id="IPR013131">
    <property type="entry name" value="Mannitol_DH_N"/>
</dbReference>
<evidence type="ECO:0000256" key="1">
    <source>
        <dbReference type="ARBA" id="ARBA00023002"/>
    </source>
</evidence>
<dbReference type="eggNOG" id="COG0246">
    <property type="taxonomic scope" value="Bacteria"/>
</dbReference>
<dbReference type="PANTHER" id="PTHR30524">
    <property type="entry name" value="MANNITOL-1-PHOSPHATE 5-DEHYDROGENASE"/>
    <property type="match status" value="1"/>
</dbReference>
<evidence type="ECO:0000259" key="4">
    <source>
        <dbReference type="Pfam" id="PF08125"/>
    </source>
</evidence>
<reference evidence="6" key="1">
    <citation type="submission" date="2009-12" db="EMBL/GenBank/DDBJ databases">
        <title>Complete sequence of Treponema azotonutricium strain ZAS-9.</title>
        <authorList>
            <person name="Tetu S.G."/>
            <person name="Matson E."/>
            <person name="Ren Q."/>
            <person name="Seshadri R."/>
            <person name="Elbourne L."/>
            <person name="Hassan K.A."/>
            <person name="Durkin A."/>
            <person name="Radune D."/>
            <person name="Mohamoud Y."/>
            <person name="Shay R."/>
            <person name="Jin S."/>
            <person name="Zhang X."/>
            <person name="Lucey K."/>
            <person name="Ballor N.R."/>
            <person name="Ottesen E."/>
            <person name="Rosenthal R."/>
            <person name="Allen A."/>
            <person name="Leadbetter J.R."/>
            <person name="Paulsen I.T."/>
        </authorList>
    </citation>
    <scope>NUCLEOTIDE SEQUENCE [LARGE SCALE GENOMIC DNA]</scope>
    <source>
        <strain evidence="6">ATCC BAA-888 / DSM 13862 / ZAS-9</strain>
    </source>
</reference>
<dbReference type="InterPro" id="IPR036291">
    <property type="entry name" value="NAD(P)-bd_dom_sf"/>
</dbReference>
<dbReference type="OrthoDB" id="271711at2"/>
<gene>
    <name evidence="5" type="ordered locus">TREAZ_0056</name>
</gene>
<organism evidence="5 6">
    <name type="scientific">Leadbettera azotonutricia (strain ATCC BAA-888 / DSM 13862 / ZAS-9)</name>
    <name type="common">Treponema azotonutricium</name>
    <dbReference type="NCBI Taxonomy" id="545695"/>
    <lineage>
        <taxon>Bacteria</taxon>
        <taxon>Pseudomonadati</taxon>
        <taxon>Spirochaetota</taxon>
        <taxon>Spirochaetia</taxon>
        <taxon>Spirochaetales</taxon>
        <taxon>Breznakiellaceae</taxon>
        <taxon>Leadbettera</taxon>
    </lineage>
</organism>
<dbReference type="HOGENOM" id="CLU_036089_2_0_12"/>
<dbReference type="SUPFAM" id="SSF51735">
    <property type="entry name" value="NAD(P)-binding Rossmann-fold domains"/>
    <property type="match status" value="1"/>
</dbReference>
<dbReference type="Pfam" id="PF01232">
    <property type="entry name" value="Mannitol_dh"/>
    <property type="match status" value="1"/>
</dbReference>
<protein>
    <submittedName>
        <fullName evidence="5">Mannitol-1-phosphate 5-dehydrogenase</fullName>
        <ecNumber evidence="5">1.1.1.17</ecNumber>
    </submittedName>
</protein>
<keyword evidence="1 5" id="KW-0560">Oxidoreductase</keyword>
<dbReference type="InterPro" id="IPR008927">
    <property type="entry name" value="6-PGluconate_DH-like_C_sf"/>
</dbReference>
<dbReference type="AlphaFoldDB" id="F5YFM0"/>
<accession>F5YFM0</accession>
<dbReference type="InParanoid" id="F5YFM0"/>
<dbReference type="EC" id="1.1.1.17" evidence="5"/>
<feature type="domain" description="Mannitol dehydrogenase C-terminal" evidence="4">
    <location>
        <begin position="210"/>
        <end position="344"/>
    </location>
</feature>
<evidence type="ECO:0000256" key="2">
    <source>
        <dbReference type="ARBA" id="ARBA00023027"/>
    </source>
</evidence>
<dbReference type="EMBL" id="CP001841">
    <property type="protein sequence ID" value="AEF82784.1"/>
    <property type="molecule type" value="Genomic_DNA"/>
</dbReference>
<dbReference type="SUPFAM" id="SSF48179">
    <property type="entry name" value="6-phosphogluconate dehydrogenase C-terminal domain-like"/>
    <property type="match status" value="1"/>
</dbReference>
<evidence type="ECO:0000259" key="3">
    <source>
        <dbReference type="Pfam" id="PF01232"/>
    </source>
</evidence>
<dbReference type="GO" id="GO:0005829">
    <property type="term" value="C:cytosol"/>
    <property type="evidence" value="ECO:0007669"/>
    <property type="project" value="TreeGrafter"/>
</dbReference>
<dbReference type="Gene3D" id="1.10.1040.10">
    <property type="entry name" value="N-(1-d-carboxylethyl)-l-norvaline Dehydrogenase, domain 2"/>
    <property type="match status" value="1"/>
</dbReference>
<proteinExistence type="predicted"/>
<dbReference type="STRING" id="545695.TREAZ_0056"/>
<dbReference type="Proteomes" id="UP000009222">
    <property type="component" value="Chromosome"/>
</dbReference>
<dbReference type="RefSeq" id="WP_015711865.1">
    <property type="nucleotide sequence ID" value="NC_015577.1"/>
</dbReference>